<evidence type="ECO:0000313" key="4">
    <source>
        <dbReference type="Xenbase" id="XB-GENE-994847"/>
    </source>
</evidence>
<dbReference type="SMART" id="SM01289">
    <property type="entry name" value="PYRIN"/>
    <property type="match status" value="1"/>
</dbReference>
<dbReference type="PROSITE" id="PS50824">
    <property type="entry name" value="DAPIN"/>
    <property type="match status" value="1"/>
</dbReference>
<accession>A0A8J0R4J9</accession>
<evidence type="ECO:0000259" key="1">
    <source>
        <dbReference type="PROSITE" id="PS50824"/>
    </source>
</evidence>
<dbReference type="OMA" id="ANMLITH"/>
<feature type="domain" description="Pyrin" evidence="1">
    <location>
        <begin position="21"/>
        <end position="113"/>
    </location>
</feature>
<dbReference type="Xenbase" id="XB-GENE-994847">
    <property type="gene designation" value="XB994846"/>
</dbReference>
<dbReference type="OrthoDB" id="10058437at2759"/>
<dbReference type="AGR" id="Xenbase:XB-GENE-994847"/>
<proteinExistence type="predicted"/>
<dbReference type="RefSeq" id="XP_004920187.1">
    <property type="nucleotide sequence ID" value="XM_004920130.3"/>
</dbReference>
<name>A0A8J0R4J9_XENTR</name>
<evidence type="ECO:0000313" key="3">
    <source>
        <dbReference type="RefSeq" id="XP_004920187.1"/>
    </source>
</evidence>
<dbReference type="SUPFAM" id="SSF47986">
    <property type="entry name" value="DEATH domain"/>
    <property type="match status" value="1"/>
</dbReference>
<dbReference type="Gene3D" id="1.10.533.10">
    <property type="entry name" value="Death Domain, Fas"/>
    <property type="match status" value="1"/>
</dbReference>
<protein>
    <submittedName>
        <fullName evidence="3">Apoptosis-associated speck-like protein containing a CARD</fullName>
    </submittedName>
</protein>
<dbReference type="AlphaFoldDB" id="A0A8J0R4J9"/>
<keyword evidence="2" id="KW-1185">Reference proteome</keyword>
<dbReference type="Proteomes" id="UP000008143">
    <property type="component" value="Chromosome 9"/>
</dbReference>
<dbReference type="GeneID" id="100486968"/>
<dbReference type="InterPro" id="IPR004020">
    <property type="entry name" value="DAPIN"/>
</dbReference>
<dbReference type="Pfam" id="PF02758">
    <property type="entry name" value="PYRIN"/>
    <property type="match status" value="1"/>
</dbReference>
<dbReference type="InterPro" id="IPR011029">
    <property type="entry name" value="DEATH-like_dom_sf"/>
</dbReference>
<sequence length="115" mass="12643">MGLQQSKMLPTKTADDLINKLPRSTLRETLVKTLEMLGRGQFNEFKERLSGWDVSPGYERIPMGSLQGADVGKVADLIIDYYKNSYGVKVTLGVLGAIGAKSAANHLEKIKEMSL</sequence>
<dbReference type="KEGG" id="xtr:100486968"/>
<gene>
    <name evidence="4" type="primary">XB994846</name>
    <name evidence="3" type="synonym">LOC100486968</name>
</gene>
<evidence type="ECO:0000313" key="2">
    <source>
        <dbReference type="Proteomes" id="UP000008143"/>
    </source>
</evidence>
<dbReference type="CTD" id="100486968"/>
<reference evidence="3" key="1">
    <citation type="submission" date="2025-08" db="UniProtKB">
        <authorList>
            <consortium name="RefSeq"/>
        </authorList>
    </citation>
    <scope>IDENTIFICATION</scope>
    <source>
        <strain evidence="3">Nigerian</strain>
        <tissue evidence="3">Liver and blood</tissue>
    </source>
</reference>
<organism evidence="2 3">
    <name type="scientific">Xenopus tropicalis</name>
    <name type="common">Western clawed frog</name>
    <name type="synonym">Silurana tropicalis</name>
    <dbReference type="NCBI Taxonomy" id="8364"/>
    <lineage>
        <taxon>Eukaryota</taxon>
        <taxon>Metazoa</taxon>
        <taxon>Chordata</taxon>
        <taxon>Craniata</taxon>
        <taxon>Vertebrata</taxon>
        <taxon>Euteleostomi</taxon>
        <taxon>Amphibia</taxon>
        <taxon>Batrachia</taxon>
        <taxon>Anura</taxon>
        <taxon>Pipoidea</taxon>
        <taxon>Pipidae</taxon>
        <taxon>Xenopodinae</taxon>
        <taxon>Xenopus</taxon>
        <taxon>Silurana</taxon>
    </lineage>
</organism>